<dbReference type="HOGENOM" id="CLU_2499897_0_0_1"/>
<accession>G0PDE1</accession>
<protein>
    <submittedName>
        <fullName evidence="2">Uncharacterized protein</fullName>
    </submittedName>
</protein>
<feature type="region of interest" description="Disordered" evidence="1">
    <location>
        <begin position="37"/>
        <end position="86"/>
    </location>
</feature>
<evidence type="ECO:0000313" key="3">
    <source>
        <dbReference type="Proteomes" id="UP000008068"/>
    </source>
</evidence>
<proteinExistence type="predicted"/>
<sequence length="86" mass="9754">MCISICDDELEELQQWCAEQERKKAAAAAKMTVKNIVKEPNTTNSNESAEPIDSSKVTSVDGKRNRQPPKRYAPEKHIPKKRTKNN</sequence>
<gene>
    <name evidence="2" type="ORF">CAEBREN_19565</name>
</gene>
<evidence type="ECO:0000313" key="2">
    <source>
        <dbReference type="EMBL" id="EGT51680.1"/>
    </source>
</evidence>
<reference evidence="3" key="1">
    <citation type="submission" date="2011-07" db="EMBL/GenBank/DDBJ databases">
        <authorList>
            <consortium name="Caenorhabditis brenneri Sequencing and Analysis Consortium"/>
            <person name="Wilson R.K."/>
        </authorList>
    </citation>
    <scope>NUCLEOTIDE SEQUENCE [LARGE SCALE GENOMIC DNA]</scope>
    <source>
        <strain evidence="3">PB2801</strain>
    </source>
</reference>
<dbReference type="AlphaFoldDB" id="G0PDE1"/>
<dbReference type="EMBL" id="GL380273">
    <property type="protein sequence ID" value="EGT51680.1"/>
    <property type="molecule type" value="Genomic_DNA"/>
</dbReference>
<dbReference type="Proteomes" id="UP000008068">
    <property type="component" value="Unassembled WGS sequence"/>
</dbReference>
<organism evidence="3">
    <name type="scientific">Caenorhabditis brenneri</name>
    <name type="common">Nematode worm</name>
    <dbReference type="NCBI Taxonomy" id="135651"/>
    <lineage>
        <taxon>Eukaryota</taxon>
        <taxon>Metazoa</taxon>
        <taxon>Ecdysozoa</taxon>
        <taxon>Nematoda</taxon>
        <taxon>Chromadorea</taxon>
        <taxon>Rhabditida</taxon>
        <taxon>Rhabditina</taxon>
        <taxon>Rhabditomorpha</taxon>
        <taxon>Rhabditoidea</taxon>
        <taxon>Rhabditidae</taxon>
        <taxon>Peloderinae</taxon>
        <taxon>Caenorhabditis</taxon>
    </lineage>
</organism>
<dbReference type="InParanoid" id="G0PDE1"/>
<keyword evidence="3" id="KW-1185">Reference proteome</keyword>
<name>G0PDE1_CAEBE</name>
<evidence type="ECO:0000256" key="1">
    <source>
        <dbReference type="SAM" id="MobiDB-lite"/>
    </source>
</evidence>